<keyword evidence="1" id="KW-1133">Transmembrane helix</keyword>
<keyword evidence="3" id="KW-1185">Reference proteome</keyword>
<protein>
    <submittedName>
        <fullName evidence="2">Uncharacterized protein</fullName>
    </submittedName>
</protein>
<comment type="caution">
    <text evidence="2">The sequence shown here is derived from an EMBL/GenBank/DDBJ whole genome shotgun (WGS) entry which is preliminary data.</text>
</comment>
<feature type="transmembrane region" description="Helical" evidence="1">
    <location>
        <begin position="47"/>
        <end position="67"/>
    </location>
</feature>
<reference evidence="2 3" key="1">
    <citation type="journal article" date="2023" name="Plants (Basel)">
        <title>Bridging the Gap: Combining Genomics and Transcriptomics Approaches to Understand Stylosanthes scabra, an Orphan Legume from the Brazilian Caatinga.</title>
        <authorList>
            <person name="Ferreira-Neto J.R.C."/>
            <person name="da Silva M.D."/>
            <person name="Binneck E."/>
            <person name="de Melo N.F."/>
            <person name="da Silva R.H."/>
            <person name="de Melo A.L.T.M."/>
            <person name="Pandolfi V."/>
            <person name="Bustamante F.O."/>
            <person name="Brasileiro-Vidal A.C."/>
            <person name="Benko-Iseppon A.M."/>
        </authorList>
    </citation>
    <scope>NUCLEOTIDE SEQUENCE [LARGE SCALE GENOMIC DNA]</scope>
    <source>
        <tissue evidence="2">Leaves</tissue>
    </source>
</reference>
<keyword evidence="1" id="KW-0472">Membrane</keyword>
<gene>
    <name evidence="2" type="ORF">PIB30_025165</name>
</gene>
<evidence type="ECO:0000313" key="2">
    <source>
        <dbReference type="EMBL" id="MED6206283.1"/>
    </source>
</evidence>
<name>A0ABU6YBX5_9FABA</name>
<organism evidence="2 3">
    <name type="scientific">Stylosanthes scabra</name>
    <dbReference type="NCBI Taxonomy" id="79078"/>
    <lineage>
        <taxon>Eukaryota</taxon>
        <taxon>Viridiplantae</taxon>
        <taxon>Streptophyta</taxon>
        <taxon>Embryophyta</taxon>
        <taxon>Tracheophyta</taxon>
        <taxon>Spermatophyta</taxon>
        <taxon>Magnoliopsida</taxon>
        <taxon>eudicotyledons</taxon>
        <taxon>Gunneridae</taxon>
        <taxon>Pentapetalae</taxon>
        <taxon>rosids</taxon>
        <taxon>fabids</taxon>
        <taxon>Fabales</taxon>
        <taxon>Fabaceae</taxon>
        <taxon>Papilionoideae</taxon>
        <taxon>50 kb inversion clade</taxon>
        <taxon>dalbergioids sensu lato</taxon>
        <taxon>Dalbergieae</taxon>
        <taxon>Pterocarpus clade</taxon>
        <taxon>Stylosanthes</taxon>
    </lineage>
</organism>
<proteinExistence type="predicted"/>
<keyword evidence="1" id="KW-0812">Transmembrane</keyword>
<sequence length="284" mass="32122">MAAASQHDLYGIPSWNQVEASTQLGELYMTTHAGDRPAKQRRQDRNVITTVLAFPATMTSGVARLSLISTFRRRRRPEATPEMALNLAECKLAAYIFGHFDRTGEILFKNGILNMTRSAFYSICPGEQLNTDVVRAMLLIATDAERKRETVKAWFLPCSFATQVWAGAPLSELDLAYEKLYMPAMKTLRHLFLPVAEADGSYYLVLIDLKDRAVYSMDVCRTAETIAQREVVIEKLRNAVGTILLLERHNKGFTSRWIPDPANFRDVRYPEGLSDDLRMLVSPQ</sequence>
<accession>A0ABU6YBX5</accession>
<dbReference type="Gene3D" id="3.40.395.10">
    <property type="entry name" value="Adenoviral Proteinase, Chain A"/>
    <property type="match status" value="1"/>
</dbReference>
<evidence type="ECO:0000256" key="1">
    <source>
        <dbReference type="SAM" id="Phobius"/>
    </source>
</evidence>
<evidence type="ECO:0000313" key="3">
    <source>
        <dbReference type="Proteomes" id="UP001341840"/>
    </source>
</evidence>
<dbReference type="EMBL" id="JASCZI010241747">
    <property type="protein sequence ID" value="MED6206283.1"/>
    <property type="molecule type" value="Genomic_DNA"/>
</dbReference>
<dbReference type="Proteomes" id="UP001341840">
    <property type="component" value="Unassembled WGS sequence"/>
</dbReference>